<name>A0A318XNL5_9FIRM</name>
<evidence type="ECO:0000313" key="1">
    <source>
        <dbReference type="EMBL" id="PYG87169.1"/>
    </source>
</evidence>
<dbReference type="CDD" id="cd01427">
    <property type="entry name" value="HAD_like"/>
    <property type="match status" value="1"/>
</dbReference>
<evidence type="ECO:0000313" key="2">
    <source>
        <dbReference type="Proteomes" id="UP000248132"/>
    </source>
</evidence>
<dbReference type="GO" id="GO:0016787">
    <property type="term" value="F:hydrolase activity"/>
    <property type="evidence" value="ECO:0007669"/>
    <property type="project" value="UniProtKB-KW"/>
</dbReference>
<dbReference type="Gene3D" id="3.40.50.1000">
    <property type="entry name" value="HAD superfamily/HAD-like"/>
    <property type="match status" value="1"/>
</dbReference>
<keyword evidence="1" id="KW-0378">Hydrolase</keyword>
<dbReference type="Gene3D" id="1.10.150.240">
    <property type="entry name" value="Putative phosphatase, domain 2"/>
    <property type="match status" value="1"/>
</dbReference>
<dbReference type="InterPro" id="IPR023198">
    <property type="entry name" value="PGP-like_dom2"/>
</dbReference>
<proteinExistence type="predicted"/>
<organism evidence="1 2">
    <name type="scientific">Ruminiclostridium sufflavum DSM 19573</name>
    <dbReference type="NCBI Taxonomy" id="1121337"/>
    <lineage>
        <taxon>Bacteria</taxon>
        <taxon>Bacillati</taxon>
        <taxon>Bacillota</taxon>
        <taxon>Clostridia</taxon>
        <taxon>Eubacteriales</taxon>
        <taxon>Oscillospiraceae</taxon>
        <taxon>Ruminiclostridium</taxon>
    </lineage>
</organism>
<dbReference type="RefSeq" id="WP_110462329.1">
    <property type="nucleotide sequence ID" value="NZ_QKMR01000013.1"/>
</dbReference>
<dbReference type="SUPFAM" id="SSF56784">
    <property type="entry name" value="HAD-like"/>
    <property type="match status" value="1"/>
</dbReference>
<accession>A0A318XNL5</accession>
<dbReference type="Proteomes" id="UP000248132">
    <property type="component" value="Unassembled WGS sequence"/>
</dbReference>
<sequence>MSKTAYIDFDGTVVDVMHRYHGILAEYLHVNAFLNLSFEKYCLYKRQGFKDHIIVDKIFEGFKIDIEHYVDYKRINLESNKWLKVDTVIGSPQRAYKQLNEAGFKIYLLTQRNYKERLINQVKLLNLEDSFDEYIVLMPLLGQNAKAEFLKNKVNSGDIIIGDSPIEIECANMFDIAGFFVETGLWGKQFANCKVQVFENYNAVVDFLTSNI</sequence>
<dbReference type="EMBL" id="QKMR01000013">
    <property type="protein sequence ID" value="PYG87169.1"/>
    <property type="molecule type" value="Genomic_DNA"/>
</dbReference>
<dbReference type="InterPro" id="IPR036412">
    <property type="entry name" value="HAD-like_sf"/>
</dbReference>
<keyword evidence="2" id="KW-1185">Reference proteome</keyword>
<reference evidence="1 2" key="1">
    <citation type="submission" date="2018-06" db="EMBL/GenBank/DDBJ databases">
        <title>Genomic Encyclopedia of Type Strains, Phase I: the one thousand microbial genomes (KMG-I) project.</title>
        <authorList>
            <person name="Kyrpides N."/>
        </authorList>
    </citation>
    <scope>NUCLEOTIDE SEQUENCE [LARGE SCALE GENOMIC DNA]</scope>
    <source>
        <strain evidence="1 2">DSM 19573</strain>
    </source>
</reference>
<comment type="caution">
    <text evidence="1">The sequence shown here is derived from an EMBL/GenBank/DDBJ whole genome shotgun (WGS) entry which is preliminary data.</text>
</comment>
<protein>
    <submittedName>
        <fullName evidence="1">Phosphoglycolate phosphatase-like HAD superfamily hydrolase</fullName>
    </submittedName>
</protein>
<dbReference type="AlphaFoldDB" id="A0A318XNL5"/>
<gene>
    <name evidence="1" type="ORF">LY28_02305</name>
</gene>
<dbReference type="InterPro" id="IPR023214">
    <property type="entry name" value="HAD_sf"/>
</dbReference>